<gene>
    <name evidence="1" type="ORF">GBAR_LOCUS20940</name>
</gene>
<organism evidence="1 2">
    <name type="scientific">Geodia barretti</name>
    <name type="common">Barrett's horny sponge</name>
    <dbReference type="NCBI Taxonomy" id="519541"/>
    <lineage>
        <taxon>Eukaryota</taxon>
        <taxon>Metazoa</taxon>
        <taxon>Porifera</taxon>
        <taxon>Demospongiae</taxon>
        <taxon>Heteroscleromorpha</taxon>
        <taxon>Tetractinellida</taxon>
        <taxon>Astrophorina</taxon>
        <taxon>Geodiidae</taxon>
        <taxon>Geodia</taxon>
    </lineage>
</organism>
<dbReference type="AlphaFoldDB" id="A0AA35SYK8"/>
<keyword evidence="2" id="KW-1185">Reference proteome</keyword>
<dbReference type="EMBL" id="CASHTH010002938">
    <property type="protein sequence ID" value="CAI8037441.1"/>
    <property type="molecule type" value="Genomic_DNA"/>
</dbReference>
<proteinExistence type="predicted"/>
<evidence type="ECO:0000313" key="2">
    <source>
        <dbReference type="Proteomes" id="UP001174909"/>
    </source>
</evidence>
<comment type="caution">
    <text evidence="1">The sequence shown here is derived from an EMBL/GenBank/DDBJ whole genome shotgun (WGS) entry which is preliminary data.</text>
</comment>
<name>A0AA35SYK8_GEOBA</name>
<protein>
    <submittedName>
        <fullName evidence="1">Uncharacterized protein</fullName>
    </submittedName>
</protein>
<accession>A0AA35SYK8</accession>
<evidence type="ECO:0000313" key="1">
    <source>
        <dbReference type="EMBL" id="CAI8037441.1"/>
    </source>
</evidence>
<reference evidence="1" key="1">
    <citation type="submission" date="2023-03" db="EMBL/GenBank/DDBJ databases">
        <authorList>
            <person name="Steffen K."/>
            <person name="Cardenas P."/>
        </authorList>
    </citation>
    <scope>NUCLEOTIDE SEQUENCE</scope>
</reference>
<dbReference type="Proteomes" id="UP001174909">
    <property type="component" value="Unassembled WGS sequence"/>
</dbReference>
<sequence length="229" mass="26153">MTAESALRWCSSASGWDEFSARTLRAGEKVDLLFLSEAELKDIDEASDLIDWRIGSESHQMDLRFAAVHHAIIHYDHILEMLKAEICTKEDAQQFLPTTSTDLEYANHPHEGTTEDILKYTLVAEIMATAKIGCYSGTEFQHMYHFVYFKLVYILHKGILQMLFVAGATKFAIRQHTELRRDGYDTTIFPCGCTDVKGMLDVMWVTTDPQSSTLNHIIPLLTKSKFYFN</sequence>